<feature type="transmembrane region" description="Helical" evidence="6">
    <location>
        <begin position="12"/>
        <end position="41"/>
    </location>
</feature>
<feature type="domain" description="DUF2179" evidence="7">
    <location>
        <begin position="218"/>
        <end position="272"/>
    </location>
</feature>
<evidence type="ECO:0000256" key="6">
    <source>
        <dbReference type="SAM" id="Phobius"/>
    </source>
</evidence>
<keyword evidence="5 6" id="KW-0472">Membrane</keyword>
<dbReference type="PANTHER" id="PTHR33545:SF5">
    <property type="entry name" value="UPF0750 MEMBRANE PROTEIN YITT"/>
    <property type="match status" value="1"/>
</dbReference>
<dbReference type="Pfam" id="PF10035">
    <property type="entry name" value="DUF2179"/>
    <property type="match status" value="1"/>
</dbReference>
<evidence type="ECO:0000256" key="1">
    <source>
        <dbReference type="ARBA" id="ARBA00004651"/>
    </source>
</evidence>
<keyword evidence="2" id="KW-1003">Cell membrane</keyword>
<dbReference type="PANTHER" id="PTHR33545">
    <property type="entry name" value="UPF0750 MEMBRANE PROTEIN YITT-RELATED"/>
    <property type="match status" value="1"/>
</dbReference>
<name>A0AB35U8J0_9FIRM</name>
<protein>
    <submittedName>
        <fullName evidence="8">YitT family protein</fullName>
    </submittedName>
</protein>
<dbReference type="InterPro" id="IPR019264">
    <property type="entry name" value="DUF2179"/>
</dbReference>
<organism evidence="8 9">
    <name type="scientific">Grylomicrobium aquisgranensis</name>
    <dbReference type="NCBI Taxonomy" id="2926318"/>
    <lineage>
        <taxon>Bacteria</taxon>
        <taxon>Bacillati</taxon>
        <taxon>Bacillota</taxon>
        <taxon>Erysipelotrichia</taxon>
        <taxon>Erysipelotrichales</taxon>
        <taxon>Erysipelotrichaceae</taxon>
        <taxon>Grylomicrobium</taxon>
    </lineage>
</organism>
<feature type="transmembrane region" description="Helical" evidence="6">
    <location>
        <begin position="171"/>
        <end position="189"/>
    </location>
</feature>
<dbReference type="InterPro" id="IPR015867">
    <property type="entry name" value="N-reg_PII/ATP_PRibTrfase_C"/>
</dbReference>
<dbReference type="GO" id="GO:0005886">
    <property type="term" value="C:plasma membrane"/>
    <property type="evidence" value="ECO:0007669"/>
    <property type="project" value="UniProtKB-SubCell"/>
</dbReference>
<evidence type="ECO:0000256" key="5">
    <source>
        <dbReference type="ARBA" id="ARBA00023136"/>
    </source>
</evidence>
<dbReference type="Gene3D" id="3.30.70.120">
    <property type="match status" value="1"/>
</dbReference>
<dbReference type="InterPro" id="IPR051461">
    <property type="entry name" value="UPF0750_membrane"/>
</dbReference>
<evidence type="ECO:0000256" key="3">
    <source>
        <dbReference type="ARBA" id="ARBA00022692"/>
    </source>
</evidence>
<evidence type="ECO:0000259" key="7">
    <source>
        <dbReference type="Pfam" id="PF10035"/>
    </source>
</evidence>
<proteinExistence type="predicted"/>
<dbReference type="AlphaFoldDB" id="A0AB35U8J0"/>
<keyword evidence="3 6" id="KW-0812">Transmembrane</keyword>
<feature type="transmembrane region" description="Helical" evidence="6">
    <location>
        <begin position="53"/>
        <end position="70"/>
    </location>
</feature>
<comment type="caution">
    <text evidence="8">The sequence shown here is derived from an EMBL/GenBank/DDBJ whole genome shotgun (WGS) entry which is preliminary data.</text>
</comment>
<accession>A0AB35U8J0</accession>
<dbReference type="RefSeq" id="WP_108774386.1">
    <property type="nucleotide sequence ID" value="NZ_JALBUR010000014.1"/>
</dbReference>
<feature type="transmembrane region" description="Helical" evidence="6">
    <location>
        <begin position="146"/>
        <end position="165"/>
    </location>
</feature>
<sequence length="284" mass="30578">MAKKINEIFRILLGTFLLALSVEEFILPFSILSGGVAGIAVALEPFFHFNETLFANILTVAFLVLGRFTLGRKFILDSVLSSISYPVFTTVLAHFAVPLDISPAVASLYAGLLGGIGVGIVMSTGASTGGVDIPTMILAKVFHQKIGTMAMILDGCTVLLGVIAYDLSAALIGLLSVFASSFAINRVLYAGQNSSKSVQIISDQWETVNERIRNELERGATILQAQGGYSGRQRPVLLCVVSQRQYSRLLQIVHEVDKRAFIITTDASDMHGEGFTFPSPSARM</sequence>
<comment type="subcellular location">
    <subcellularLocation>
        <location evidence="1">Cell membrane</location>
        <topology evidence="1">Multi-pass membrane protein</topology>
    </subcellularLocation>
</comment>
<feature type="transmembrane region" description="Helical" evidence="6">
    <location>
        <begin position="82"/>
        <end position="99"/>
    </location>
</feature>
<dbReference type="Proteomes" id="UP001286174">
    <property type="component" value="Unassembled WGS sequence"/>
</dbReference>
<evidence type="ECO:0000313" key="8">
    <source>
        <dbReference type="EMBL" id="MDX8419790.1"/>
    </source>
</evidence>
<feature type="transmembrane region" description="Helical" evidence="6">
    <location>
        <begin position="105"/>
        <end position="125"/>
    </location>
</feature>
<evidence type="ECO:0000256" key="4">
    <source>
        <dbReference type="ARBA" id="ARBA00022989"/>
    </source>
</evidence>
<reference evidence="8 9" key="1">
    <citation type="submission" date="2022-03" db="EMBL/GenBank/DDBJ databases">
        <title>Novel taxa within the pig intestine.</title>
        <authorList>
            <person name="Wylensek D."/>
            <person name="Bishof K."/>
            <person name="Afrizal A."/>
            <person name="Clavel T."/>
        </authorList>
    </citation>
    <scope>NUCLEOTIDE SEQUENCE [LARGE SCALE GENOMIC DNA]</scope>
    <source>
        <strain evidence="8 9">CLA-KB-P133</strain>
    </source>
</reference>
<dbReference type="InterPro" id="IPR003740">
    <property type="entry name" value="YitT"/>
</dbReference>
<keyword evidence="9" id="KW-1185">Reference proteome</keyword>
<dbReference type="Pfam" id="PF02588">
    <property type="entry name" value="YitT_membrane"/>
    <property type="match status" value="1"/>
</dbReference>
<gene>
    <name evidence="8" type="ORF">MOZ60_06740</name>
</gene>
<keyword evidence="4 6" id="KW-1133">Transmembrane helix</keyword>
<dbReference type="EMBL" id="JALBUR010000014">
    <property type="protein sequence ID" value="MDX8419790.1"/>
    <property type="molecule type" value="Genomic_DNA"/>
</dbReference>
<dbReference type="CDD" id="cd16380">
    <property type="entry name" value="YitT_C"/>
    <property type="match status" value="1"/>
</dbReference>
<dbReference type="PIRSF" id="PIRSF006483">
    <property type="entry name" value="Membrane_protein_YitT"/>
    <property type="match status" value="1"/>
</dbReference>
<evidence type="ECO:0000313" key="9">
    <source>
        <dbReference type="Proteomes" id="UP001286174"/>
    </source>
</evidence>
<evidence type="ECO:0000256" key="2">
    <source>
        <dbReference type="ARBA" id="ARBA00022475"/>
    </source>
</evidence>